<sequence>MLVGTIGARASLVGFAKPAKSLPWLSSIASSRMSWKLLEHRSSRFHAALRQLRCYAEASARRPPALNEQQRRAKAASSKLIPERLEIPERLIIYHFGRVRVGVLAVLKLTSIFVSAFFTFFLVPSFVMADKPISETVAVAVAGMIPILFISYTTAAFVTHIHVHLPPAARVSRPVLERFVRTMPASLRLTITTVGPIGKPRYSSVTVGELRPVTGKRFGLVNYMRDTKLENATRKWYMHRAVGSFMVHEGLYKDRRFGKRGKVDGWIWDAVRGKIQSDKV</sequence>
<comment type="caution">
    <text evidence="2">The sequence shown here is derived from an EMBL/GenBank/DDBJ whole genome shotgun (WGS) entry which is preliminary data.</text>
</comment>
<protein>
    <submittedName>
        <fullName evidence="2">Uncharacterized protein</fullName>
    </submittedName>
</protein>
<gene>
    <name evidence="2" type="ORF">E4U56_004270</name>
</gene>
<accession>A0A9P7MWX0</accession>
<proteinExistence type="predicted"/>
<name>A0A9P7MWX0_9HYPO</name>
<organism evidence="2 3">
    <name type="scientific">Claviceps arundinis</name>
    <dbReference type="NCBI Taxonomy" id="1623583"/>
    <lineage>
        <taxon>Eukaryota</taxon>
        <taxon>Fungi</taxon>
        <taxon>Dikarya</taxon>
        <taxon>Ascomycota</taxon>
        <taxon>Pezizomycotina</taxon>
        <taxon>Sordariomycetes</taxon>
        <taxon>Hypocreomycetidae</taxon>
        <taxon>Hypocreales</taxon>
        <taxon>Clavicipitaceae</taxon>
        <taxon>Claviceps</taxon>
    </lineage>
</organism>
<dbReference type="EMBL" id="SRPS01000028">
    <property type="protein sequence ID" value="KAG5974716.1"/>
    <property type="molecule type" value="Genomic_DNA"/>
</dbReference>
<dbReference type="AlphaFoldDB" id="A0A9P7MWX0"/>
<feature type="transmembrane region" description="Helical" evidence="1">
    <location>
        <begin position="101"/>
        <end position="127"/>
    </location>
</feature>
<dbReference type="Proteomes" id="UP000784919">
    <property type="component" value="Unassembled WGS sequence"/>
</dbReference>
<evidence type="ECO:0000256" key="1">
    <source>
        <dbReference type="SAM" id="Phobius"/>
    </source>
</evidence>
<reference evidence="2" key="1">
    <citation type="journal article" date="2020" name="bioRxiv">
        <title>Whole genome comparisons of ergot fungi reveals the divergence and evolution of species within the genus Claviceps are the result of varying mechanisms driving genome evolution and host range expansion.</title>
        <authorList>
            <person name="Wyka S.A."/>
            <person name="Mondo S.J."/>
            <person name="Liu M."/>
            <person name="Dettman J."/>
            <person name="Nalam V."/>
            <person name="Broders K.D."/>
        </authorList>
    </citation>
    <scope>NUCLEOTIDE SEQUENCE</scope>
    <source>
        <strain evidence="2">CCC 1102</strain>
    </source>
</reference>
<keyword evidence="1" id="KW-1133">Transmembrane helix</keyword>
<dbReference type="OrthoDB" id="2386090at2759"/>
<evidence type="ECO:0000313" key="3">
    <source>
        <dbReference type="Proteomes" id="UP000784919"/>
    </source>
</evidence>
<keyword evidence="1" id="KW-0812">Transmembrane</keyword>
<evidence type="ECO:0000313" key="2">
    <source>
        <dbReference type="EMBL" id="KAG5974716.1"/>
    </source>
</evidence>
<feature type="transmembrane region" description="Helical" evidence="1">
    <location>
        <begin position="139"/>
        <end position="163"/>
    </location>
</feature>
<keyword evidence="1" id="KW-0472">Membrane</keyword>